<dbReference type="SUPFAM" id="SSF52738">
    <property type="entry name" value="Methylesterase CheB, C-terminal domain"/>
    <property type="match status" value="1"/>
</dbReference>
<dbReference type="PROSITE" id="PS50110">
    <property type="entry name" value="RESPONSE_REGULATORY"/>
    <property type="match status" value="1"/>
</dbReference>
<comment type="PTM">
    <text evidence="5">Phosphorylated by CheA. Phosphorylation of the N-terminal regulatory domain activates the methylesterase activity.</text>
</comment>
<comment type="similarity">
    <text evidence="5">Belongs to the CheB family.</text>
</comment>
<accession>A0ABQ0AC36</accession>
<comment type="caution">
    <text evidence="10">The sequence shown here is derived from an EMBL/GenBank/DDBJ whole genome shotgun (WGS) entry which is preliminary data.</text>
</comment>
<dbReference type="HAMAP" id="MF_00099">
    <property type="entry name" value="CheB_chemtxs"/>
    <property type="match status" value="1"/>
</dbReference>
<comment type="function">
    <text evidence="5">Involved in chemotaxis. Part of a chemotaxis signal transduction system that modulates chemotaxis in response to various stimuli. Catalyzes the demethylation of specific methylglutamate residues introduced into the chemoreceptors (methyl-accepting chemotaxis proteins or MCP) by CheR. Also mediates the irreversible deamidation of specific glutamine residues to glutamic acid.</text>
</comment>
<dbReference type="Gene3D" id="3.40.50.2300">
    <property type="match status" value="1"/>
</dbReference>
<organism evidence="10 11">
    <name type="scientific">Sessilibacter corallicola</name>
    <dbReference type="NCBI Taxonomy" id="2904075"/>
    <lineage>
        <taxon>Bacteria</taxon>
        <taxon>Pseudomonadati</taxon>
        <taxon>Pseudomonadota</taxon>
        <taxon>Gammaproteobacteria</taxon>
        <taxon>Cellvibrionales</taxon>
        <taxon>Cellvibrionaceae</taxon>
        <taxon>Sessilibacter</taxon>
    </lineage>
</organism>
<evidence type="ECO:0000259" key="8">
    <source>
        <dbReference type="PROSITE" id="PS50110"/>
    </source>
</evidence>
<dbReference type="PROSITE" id="PS50122">
    <property type="entry name" value="CHEB"/>
    <property type="match status" value="1"/>
</dbReference>
<feature type="domain" description="CheB-type methylesterase" evidence="9">
    <location>
        <begin position="163"/>
        <end position="349"/>
    </location>
</feature>
<keyword evidence="2 5" id="KW-0145">Chemotaxis</keyword>
<feature type="active site" evidence="5 6">
    <location>
        <position position="196"/>
    </location>
</feature>
<dbReference type="NCBIfam" id="NF009206">
    <property type="entry name" value="PRK12555.1"/>
    <property type="match status" value="1"/>
</dbReference>
<sequence>MKKIKVLIVDDSQLIVQILSSILSADPAIEVVGTAEDPYEARDKIKTLNPDVITLDIEMPKMDGITFLRNIMRLRPLPVVMISTLTEVGAAVTLEALEIGAVDFIPKPKSTDMEVFKPLASSIRNKVRQAAKVNATVFEKAERSGLTKKAVVKKSTNRRDKPELIVIGASTGGTLALKELFSALPAQMPPIAVVQHMPEGFTASFAERLNANSDLTVVEMGYEATELLPGHAYIARGDKHMVLSKSGAKFKGMTQDSEPVNRHKPSVDVLFDSVAEWGNNKILSMILTGMGADGAQGMLRLRNKGALTVAQDEASCVVWGMPRVAVENNAAEYVLALDKMPQFMVDRCA</sequence>
<evidence type="ECO:0000256" key="3">
    <source>
        <dbReference type="ARBA" id="ARBA00022801"/>
    </source>
</evidence>
<dbReference type="EC" id="3.1.1.61" evidence="5"/>
<dbReference type="InterPro" id="IPR035909">
    <property type="entry name" value="CheB_C"/>
</dbReference>
<dbReference type="RefSeq" id="WP_233086825.1">
    <property type="nucleotide sequence ID" value="NZ_BAABWN010000010.1"/>
</dbReference>
<evidence type="ECO:0000256" key="5">
    <source>
        <dbReference type="HAMAP-Rule" id="MF_00099"/>
    </source>
</evidence>
<dbReference type="PANTHER" id="PTHR42872">
    <property type="entry name" value="PROTEIN-GLUTAMATE METHYLESTERASE/PROTEIN-GLUTAMINE GLUTAMINASE"/>
    <property type="match status" value="1"/>
</dbReference>
<dbReference type="EC" id="3.5.1.44" evidence="5"/>
<comment type="subcellular location">
    <subcellularLocation>
        <location evidence="5">Cytoplasm</location>
    </subcellularLocation>
</comment>
<dbReference type="SUPFAM" id="SSF52172">
    <property type="entry name" value="CheY-like"/>
    <property type="match status" value="1"/>
</dbReference>
<protein>
    <recommendedName>
        <fullName evidence="5">Protein-glutamate methylesterase/protein-glutamine glutaminase</fullName>
        <ecNumber evidence="5">3.1.1.61</ecNumber>
        <ecNumber evidence="5">3.5.1.44</ecNumber>
    </recommendedName>
</protein>
<dbReference type="NCBIfam" id="NF001965">
    <property type="entry name" value="PRK00742.1"/>
    <property type="match status" value="1"/>
</dbReference>
<dbReference type="CDD" id="cd16432">
    <property type="entry name" value="CheB_Rec"/>
    <property type="match status" value="1"/>
</dbReference>
<dbReference type="CDD" id="cd17541">
    <property type="entry name" value="REC_CheB-like"/>
    <property type="match status" value="1"/>
</dbReference>
<evidence type="ECO:0000256" key="6">
    <source>
        <dbReference type="PROSITE-ProRule" id="PRU00050"/>
    </source>
</evidence>
<dbReference type="InterPro" id="IPR000673">
    <property type="entry name" value="Sig_transdc_resp-reg_Me-estase"/>
</dbReference>
<dbReference type="PIRSF" id="PIRSF000876">
    <property type="entry name" value="RR_chemtxs_CheB"/>
    <property type="match status" value="1"/>
</dbReference>
<dbReference type="SMART" id="SM00448">
    <property type="entry name" value="REC"/>
    <property type="match status" value="1"/>
</dbReference>
<proteinExistence type="inferred from homology"/>
<keyword evidence="5 7" id="KW-0597">Phosphoprotein</keyword>
<evidence type="ECO:0000259" key="9">
    <source>
        <dbReference type="PROSITE" id="PS50122"/>
    </source>
</evidence>
<evidence type="ECO:0000256" key="7">
    <source>
        <dbReference type="PROSITE-ProRule" id="PRU00169"/>
    </source>
</evidence>
<reference evidence="10 11" key="1">
    <citation type="submission" date="2024-04" db="EMBL/GenBank/DDBJ databases">
        <title>Draft genome sequence of Sessilibacter corallicola NBRC 116591.</title>
        <authorList>
            <person name="Miyakawa T."/>
            <person name="Kusuya Y."/>
            <person name="Miura T."/>
        </authorList>
    </citation>
    <scope>NUCLEOTIDE SEQUENCE [LARGE SCALE GENOMIC DNA]</scope>
    <source>
        <strain evidence="10 11">KU-00831-HH</strain>
    </source>
</reference>
<dbReference type="InterPro" id="IPR008248">
    <property type="entry name" value="CheB-like"/>
</dbReference>
<dbReference type="Pfam" id="PF00072">
    <property type="entry name" value="Response_reg"/>
    <property type="match status" value="1"/>
</dbReference>
<evidence type="ECO:0000256" key="1">
    <source>
        <dbReference type="ARBA" id="ARBA00022490"/>
    </source>
</evidence>
<keyword evidence="3 5" id="KW-0378">Hydrolase</keyword>
<name>A0ABQ0AC36_9GAMM</name>
<dbReference type="EMBL" id="BAABWN010000010">
    <property type="protein sequence ID" value="GAA6169118.1"/>
    <property type="molecule type" value="Genomic_DNA"/>
</dbReference>
<dbReference type="InterPro" id="IPR011006">
    <property type="entry name" value="CheY-like_superfamily"/>
</dbReference>
<keyword evidence="11" id="KW-1185">Reference proteome</keyword>
<feature type="active site" evidence="5 6">
    <location>
        <position position="293"/>
    </location>
</feature>
<dbReference type="Gene3D" id="3.40.50.180">
    <property type="entry name" value="Methylesterase CheB, C-terminal domain"/>
    <property type="match status" value="1"/>
</dbReference>
<feature type="active site" evidence="5 6">
    <location>
        <position position="170"/>
    </location>
</feature>
<dbReference type="InterPro" id="IPR001789">
    <property type="entry name" value="Sig_transdc_resp-reg_receiver"/>
</dbReference>
<feature type="domain" description="Response regulatory" evidence="8">
    <location>
        <begin position="5"/>
        <end position="122"/>
    </location>
</feature>
<dbReference type="PANTHER" id="PTHR42872:SF6">
    <property type="entry name" value="PROTEIN-GLUTAMATE METHYLESTERASE_PROTEIN-GLUTAMINE GLUTAMINASE"/>
    <property type="match status" value="1"/>
</dbReference>
<comment type="catalytic activity">
    <reaction evidence="4 5">
        <text>[protein]-L-glutamate 5-O-methyl ester + H2O = L-glutamyl-[protein] + methanol + H(+)</text>
        <dbReference type="Rhea" id="RHEA:23236"/>
        <dbReference type="Rhea" id="RHEA-COMP:10208"/>
        <dbReference type="Rhea" id="RHEA-COMP:10311"/>
        <dbReference type="ChEBI" id="CHEBI:15377"/>
        <dbReference type="ChEBI" id="CHEBI:15378"/>
        <dbReference type="ChEBI" id="CHEBI:17790"/>
        <dbReference type="ChEBI" id="CHEBI:29973"/>
        <dbReference type="ChEBI" id="CHEBI:82795"/>
        <dbReference type="EC" id="3.1.1.61"/>
    </reaction>
</comment>
<keyword evidence="1 5" id="KW-0963">Cytoplasm</keyword>
<evidence type="ECO:0000313" key="11">
    <source>
        <dbReference type="Proteomes" id="UP001465153"/>
    </source>
</evidence>
<dbReference type="Pfam" id="PF01339">
    <property type="entry name" value="CheB_methylest"/>
    <property type="match status" value="1"/>
</dbReference>
<comment type="domain">
    <text evidence="5">Contains a C-terminal catalytic domain, and an N-terminal region which modulates catalytic activity.</text>
</comment>
<evidence type="ECO:0000256" key="4">
    <source>
        <dbReference type="ARBA" id="ARBA00048267"/>
    </source>
</evidence>
<dbReference type="Proteomes" id="UP001465153">
    <property type="component" value="Unassembled WGS sequence"/>
</dbReference>
<gene>
    <name evidence="5" type="primary">cheB</name>
    <name evidence="10" type="ORF">NBRC116591_29290</name>
</gene>
<feature type="modified residue" description="4-aspartylphosphate" evidence="5 7">
    <location>
        <position position="56"/>
    </location>
</feature>
<evidence type="ECO:0000256" key="2">
    <source>
        <dbReference type="ARBA" id="ARBA00022500"/>
    </source>
</evidence>
<comment type="catalytic activity">
    <reaction evidence="5">
        <text>L-glutaminyl-[protein] + H2O = L-glutamyl-[protein] + NH4(+)</text>
        <dbReference type="Rhea" id="RHEA:16441"/>
        <dbReference type="Rhea" id="RHEA-COMP:10207"/>
        <dbReference type="Rhea" id="RHEA-COMP:10208"/>
        <dbReference type="ChEBI" id="CHEBI:15377"/>
        <dbReference type="ChEBI" id="CHEBI:28938"/>
        <dbReference type="ChEBI" id="CHEBI:29973"/>
        <dbReference type="ChEBI" id="CHEBI:30011"/>
        <dbReference type="EC" id="3.5.1.44"/>
    </reaction>
</comment>
<evidence type="ECO:0000313" key="10">
    <source>
        <dbReference type="EMBL" id="GAA6169118.1"/>
    </source>
</evidence>